<feature type="region of interest" description="Disordered" evidence="1">
    <location>
        <begin position="27"/>
        <end position="80"/>
    </location>
</feature>
<evidence type="ECO:0000313" key="3">
    <source>
        <dbReference type="Proteomes" id="UP000272025"/>
    </source>
</evidence>
<proteinExistence type="predicted"/>
<evidence type="ECO:0000256" key="1">
    <source>
        <dbReference type="SAM" id="MobiDB-lite"/>
    </source>
</evidence>
<protein>
    <submittedName>
        <fullName evidence="2">Uncharacterized protein</fullName>
    </submittedName>
</protein>
<sequence>MHMCNIPPISRPLTILYSFSSPLTSTQVPSTTSYPSTHISSPSTPDHANPPTPACSRATGRRTGAEQAHDPSRTFPRHKNHPIPSSLCHFPNVCVAPPRTCLKYASLGSAKLPGVITIEILGPSRDCLNCHWRSNLP</sequence>
<reference evidence="2 3" key="1">
    <citation type="journal article" date="2018" name="Mol. Ecol.">
        <title>The obligate alkalophilic soda-lake fungus Sodiomyces alkalinus has shifted to a protein diet.</title>
        <authorList>
            <person name="Grum-Grzhimaylo A.A."/>
            <person name="Falkoski D.L."/>
            <person name="van den Heuvel J."/>
            <person name="Valero-Jimenez C.A."/>
            <person name="Min B."/>
            <person name="Choi I.G."/>
            <person name="Lipzen A."/>
            <person name="Daum C.G."/>
            <person name="Aanen D.K."/>
            <person name="Tsang A."/>
            <person name="Henrissat B."/>
            <person name="Bilanenko E.N."/>
            <person name="de Vries R.P."/>
            <person name="van Kan J.A.L."/>
            <person name="Grigoriev I.V."/>
            <person name="Debets A.J.M."/>
        </authorList>
    </citation>
    <scope>NUCLEOTIDE SEQUENCE [LARGE SCALE GENOMIC DNA]</scope>
    <source>
        <strain evidence="2 3">F11</strain>
    </source>
</reference>
<dbReference type="AlphaFoldDB" id="A0A3N2PJK3"/>
<organism evidence="2 3">
    <name type="scientific">Sodiomyces alkalinus (strain CBS 110278 / VKM F-3762 / F11)</name>
    <name type="common">Alkaliphilic filamentous fungus</name>
    <dbReference type="NCBI Taxonomy" id="1314773"/>
    <lineage>
        <taxon>Eukaryota</taxon>
        <taxon>Fungi</taxon>
        <taxon>Dikarya</taxon>
        <taxon>Ascomycota</taxon>
        <taxon>Pezizomycotina</taxon>
        <taxon>Sordariomycetes</taxon>
        <taxon>Hypocreomycetidae</taxon>
        <taxon>Glomerellales</taxon>
        <taxon>Plectosphaerellaceae</taxon>
        <taxon>Sodiomyces</taxon>
    </lineage>
</organism>
<keyword evidence="3" id="KW-1185">Reference proteome</keyword>
<dbReference type="EMBL" id="ML119069">
    <property type="protein sequence ID" value="ROT34496.1"/>
    <property type="molecule type" value="Genomic_DNA"/>
</dbReference>
<dbReference type="Proteomes" id="UP000272025">
    <property type="component" value="Unassembled WGS sequence"/>
</dbReference>
<accession>A0A3N2PJK3</accession>
<name>A0A3N2PJK3_SODAK</name>
<feature type="compositionally biased region" description="Polar residues" evidence="1">
    <location>
        <begin position="27"/>
        <end position="46"/>
    </location>
</feature>
<dbReference type="RefSeq" id="XP_028462302.1">
    <property type="nucleotide sequence ID" value="XM_028611028.1"/>
</dbReference>
<evidence type="ECO:0000313" key="2">
    <source>
        <dbReference type="EMBL" id="ROT34496.1"/>
    </source>
</evidence>
<gene>
    <name evidence="2" type="ORF">SODALDRAFT_329750</name>
</gene>
<feature type="compositionally biased region" description="Basic and acidic residues" evidence="1">
    <location>
        <begin position="63"/>
        <end position="72"/>
    </location>
</feature>
<dbReference type="GeneID" id="39579506"/>